<dbReference type="PANTHER" id="PTHR10516:SF443">
    <property type="entry name" value="FK506-BINDING PROTEIN 59-RELATED"/>
    <property type="match status" value="1"/>
</dbReference>
<gene>
    <name evidence="7" type="ORF">PSON_ATCC_30995.1.T0270302</name>
</gene>
<protein>
    <recommendedName>
        <fullName evidence="2 5">peptidylprolyl isomerase</fullName>
        <ecNumber evidence="2 5">5.2.1.8</ecNumber>
    </recommendedName>
</protein>
<reference evidence="7" key="1">
    <citation type="submission" date="2021-01" db="EMBL/GenBank/DDBJ databases">
        <authorList>
            <consortium name="Genoscope - CEA"/>
            <person name="William W."/>
        </authorList>
    </citation>
    <scope>NUCLEOTIDE SEQUENCE</scope>
</reference>
<evidence type="ECO:0000259" key="6">
    <source>
        <dbReference type="PROSITE" id="PS50059"/>
    </source>
</evidence>
<name>A0A8S1LRN9_9CILI</name>
<accession>A0A8S1LRN9</accession>
<evidence type="ECO:0000313" key="8">
    <source>
        <dbReference type="Proteomes" id="UP000692954"/>
    </source>
</evidence>
<dbReference type="Proteomes" id="UP000692954">
    <property type="component" value="Unassembled WGS sequence"/>
</dbReference>
<dbReference type="InterPro" id="IPR001179">
    <property type="entry name" value="PPIase_FKBP_dom"/>
</dbReference>
<dbReference type="GO" id="GO:0005737">
    <property type="term" value="C:cytoplasm"/>
    <property type="evidence" value="ECO:0007669"/>
    <property type="project" value="TreeGrafter"/>
</dbReference>
<organism evidence="7 8">
    <name type="scientific">Paramecium sonneborni</name>
    <dbReference type="NCBI Taxonomy" id="65129"/>
    <lineage>
        <taxon>Eukaryota</taxon>
        <taxon>Sar</taxon>
        <taxon>Alveolata</taxon>
        <taxon>Ciliophora</taxon>
        <taxon>Intramacronucleata</taxon>
        <taxon>Oligohymenophorea</taxon>
        <taxon>Peniculida</taxon>
        <taxon>Parameciidae</taxon>
        <taxon>Paramecium</taxon>
    </lineage>
</organism>
<feature type="domain" description="PPIase FKBP-type" evidence="6">
    <location>
        <begin position="23"/>
        <end position="111"/>
    </location>
</feature>
<evidence type="ECO:0000256" key="2">
    <source>
        <dbReference type="ARBA" id="ARBA00013194"/>
    </source>
</evidence>
<evidence type="ECO:0000256" key="5">
    <source>
        <dbReference type="PROSITE-ProRule" id="PRU00277"/>
    </source>
</evidence>
<evidence type="ECO:0000256" key="4">
    <source>
        <dbReference type="ARBA" id="ARBA00023235"/>
    </source>
</evidence>
<dbReference type="OrthoDB" id="283260at2759"/>
<evidence type="ECO:0000313" key="7">
    <source>
        <dbReference type="EMBL" id="CAD8071048.1"/>
    </source>
</evidence>
<evidence type="ECO:0000256" key="3">
    <source>
        <dbReference type="ARBA" id="ARBA00023110"/>
    </source>
</evidence>
<keyword evidence="4 5" id="KW-0413">Isomerase</keyword>
<comment type="catalytic activity">
    <reaction evidence="1 5">
        <text>[protein]-peptidylproline (omega=180) = [protein]-peptidylproline (omega=0)</text>
        <dbReference type="Rhea" id="RHEA:16237"/>
        <dbReference type="Rhea" id="RHEA-COMP:10747"/>
        <dbReference type="Rhea" id="RHEA-COMP:10748"/>
        <dbReference type="ChEBI" id="CHEBI:83833"/>
        <dbReference type="ChEBI" id="CHEBI:83834"/>
        <dbReference type="EC" id="5.2.1.8"/>
    </reaction>
</comment>
<dbReference type="InterPro" id="IPR050689">
    <property type="entry name" value="FKBP-type_PPIase"/>
</dbReference>
<dbReference type="EC" id="5.2.1.8" evidence="2 5"/>
<sequence length="112" mass="12841">MEKPQIIISTIKRGDEITYPKKGNHLRIHFEVFRPNGEKIETTKDGDRPFEFQIGVDDVIPGLQQILYKMTIGEKVKAEIPPQFAYQREGLAGIIPSNEKLIMEIELISITF</sequence>
<comment type="caution">
    <text evidence="7">The sequence shown here is derived from an EMBL/GenBank/DDBJ whole genome shotgun (WGS) entry which is preliminary data.</text>
</comment>
<proteinExistence type="predicted"/>
<keyword evidence="8" id="KW-1185">Reference proteome</keyword>
<dbReference type="PANTHER" id="PTHR10516">
    <property type="entry name" value="PEPTIDYL-PROLYL CIS-TRANS ISOMERASE"/>
    <property type="match status" value="1"/>
</dbReference>
<dbReference type="EMBL" id="CAJJDN010000027">
    <property type="protein sequence ID" value="CAD8071048.1"/>
    <property type="molecule type" value="Genomic_DNA"/>
</dbReference>
<evidence type="ECO:0000256" key="1">
    <source>
        <dbReference type="ARBA" id="ARBA00000971"/>
    </source>
</evidence>
<dbReference type="AlphaFoldDB" id="A0A8S1LRN9"/>
<dbReference type="Pfam" id="PF00254">
    <property type="entry name" value="FKBP_C"/>
    <property type="match status" value="1"/>
</dbReference>
<dbReference type="PROSITE" id="PS50059">
    <property type="entry name" value="FKBP_PPIASE"/>
    <property type="match status" value="1"/>
</dbReference>
<keyword evidence="3 5" id="KW-0697">Rotamase</keyword>
<dbReference type="GO" id="GO:0003755">
    <property type="term" value="F:peptidyl-prolyl cis-trans isomerase activity"/>
    <property type="evidence" value="ECO:0007669"/>
    <property type="project" value="UniProtKB-KW"/>
</dbReference>